<comment type="cofactor">
    <cofactor evidence="6">
        <name>Fe cation</name>
        <dbReference type="ChEBI" id="CHEBI:24875"/>
    </cofactor>
    <text evidence="6">Binds 2 iron ions per subunit.</text>
</comment>
<evidence type="ECO:0000256" key="1">
    <source>
        <dbReference type="ARBA" id="ARBA00000032"/>
    </source>
</evidence>
<keyword evidence="6" id="KW-0479">Metal-binding</keyword>
<dbReference type="Pfam" id="PF00149">
    <property type="entry name" value="Metallophos"/>
    <property type="match status" value="1"/>
</dbReference>
<accession>A0AA42AYM5</accession>
<feature type="binding site" evidence="6">
    <location>
        <position position="216"/>
    </location>
    <ligand>
        <name>Fe cation</name>
        <dbReference type="ChEBI" id="CHEBI:24875"/>
        <label>2</label>
    </ligand>
</feature>
<evidence type="ECO:0000256" key="5">
    <source>
        <dbReference type="PIRNR" id="PIRNR000898"/>
    </source>
</evidence>
<evidence type="ECO:0000313" key="8">
    <source>
        <dbReference type="EMBL" id="MCL7045088.1"/>
    </source>
</evidence>
<feature type="binding site" evidence="6">
    <location>
        <position position="58"/>
    </location>
    <ligand>
        <name>Fe cation</name>
        <dbReference type="ChEBI" id="CHEBI:24875"/>
        <label>1</label>
    </ligand>
</feature>
<evidence type="ECO:0000259" key="7">
    <source>
        <dbReference type="Pfam" id="PF00149"/>
    </source>
</evidence>
<comment type="caution">
    <text evidence="8">The sequence shown here is derived from an EMBL/GenBank/DDBJ whole genome shotgun (WGS) entry which is preliminary data.</text>
</comment>
<feature type="binding site" evidence="6">
    <location>
        <position position="91"/>
    </location>
    <ligand>
        <name>Fe cation</name>
        <dbReference type="ChEBI" id="CHEBI:24875"/>
        <label>2</label>
    </ligand>
</feature>
<dbReference type="EMBL" id="JAJJMA010265757">
    <property type="protein sequence ID" value="MCL7045088.1"/>
    <property type="molecule type" value="Genomic_DNA"/>
</dbReference>
<dbReference type="InterPro" id="IPR004843">
    <property type="entry name" value="Calcineurin-like_PHP"/>
</dbReference>
<dbReference type="PANTHER" id="PTHR10161:SF14">
    <property type="entry name" value="TARTRATE-RESISTANT ACID PHOSPHATASE TYPE 5"/>
    <property type="match status" value="1"/>
</dbReference>
<dbReference type="GO" id="GO:0046872">
    <property type="term" value="F:metal ion binding"/>
    <property type="evidence" value="ECO:0007669"/>
    <property type="project" value="UniProtKB-KW"/>
</dbReference>
<evidence type="ECO:0000256" key="3">
    <source>
        <dbReference type="ARBA" id="ARBA00022729"/>
    </source>
</evidence>
<evidence type="ECO:0000256" key="4">
    <source>
        <dbReference type="ARBA" id="ARBA00022801"/>
    </source>
</evidence>
<feature type="domain" description="Calcineurin-like phosphoesterase" evidence="7">
    <location>
        <begin position="52"/>
        <end position="219"/>
    </location>
</feature>
<keyword evidence="5 6" id="KW-0408">Iron</keyword>
<proteinExistence type="inferred from homology"/>
<protein>
    <recommendedName>
        <fullName evidence="5">Purple acid phosphatase</fullName>
        <ecNumber evidence="5">3.1.3.2</ecNumber>
    </recommendedName>
</protein>
<sequence>MAVLSNMSMTTVSSCLMFYLLSTCFVLACLVSSSFGDLQRFEQPIKDDGSVSFLVVGDWGRKGLYNQSHVAYQMGRIGEMQDIDFVISTGDNFYDDGLKGVDDPAFQESFMNIYTAPSLQKQWYTVLGNHDYRGDVEAQLSPILTQLDSKWLCLRSYVVAAEIVDFFFVDTSPFVESYFTKPEPGQTYDWRGVTPQKSYIARQLEENNVDLYLNGHDHCLQHITSTKGSGKLEFVTSGGGSKAWNGYIQKEKDGLKFFHDGQGFVSMEVTPKVAKIVFYDVFGQVLYHFHMYKELVQLHFFS</sequence>
<keyword evidence="4 5" id="KW-0378">Hydrolase</keyword>
<comment type="catalytic activity">
    <reaction evidence="1 5">
        <text>a phosphate monoester + H2O = an alcohol + phosphate</text>
        <dbReference type="Rhea" id="RHEA:15017"/>
        <dbReference type="ChEBI" id="CHEBI:15377"/>
        <dbReference type="ChEBI" id="CHEBI:30879"/>
        <dbReference type="ChEBI" id="CHEBI:43474"/>
        <dbReference type="ChEBI" id="CHEBI:67140"/>
        <dbReference type="EC" id="3.1.3.2"/>
    </reaction>
</comment>
<dbReference type="GO" id="GO:0003993">
    <property type="term" value="F:acid phosphatase activity"/>
    <property type="evidence" value="ECO:0007669"/>
    <property type="project" value="UniProtKB-UniRule"/>
</dbReference>
<dbReference type="InterPro" id="IPR051558">
    <property type="entry name" value="Metallophosphoesterase_PAP"/>
</dbReference>
<evidence type="ECO:0000256" key="2">
    <source>
        <dbReference type="ARBA" id="ARBA00008723"/>
    </source>
</evidence>
<dbReference type="InterPro" id="IPR029052">
    <property type="entry name" value="Metallo-depent_PP-like"/>
</dbReference>
<reference evidence="8" key="1">
    <citation type="submission" date="2022-03" db="EMBL/GenBank/DDBJ databases">
        <title>A functionally conserved STORR gene fusion in Papaver species that diverged 16.8 million years ago.</title>
        <authorList>
            <person name="Catania T."/>
        </authorList>
    </citation>
    <scope>NUCLEOTIDE SEQUENCE</scope>
    <source>
        <strain evidence="8">S-191538</strain>
    </source>
</reference>
<dbReference type="PIRSF" id="PIRSF000898">
    <property type="entry name" value="Acid_Ptase_5"/>
    <property type="match status" value="1"/>
</dbReference>
<feature type="binding site" evidence="6">
    <location>
        <position position="94"/>
    </location>
    <ligand>
        <name>Fe cation</name>
        <dbReference type="ChEBI" id="CHEBI:24875"/>
        <label>1</label>
    </ligand>
</feature>
<feature type="binding site" evidence="6">
    <location>
        <position position="218"/>
    </location>
    <ligand>
        <name>Fe cation</name>
        <dbReference type="ChEBI" id="CHEBI:24875"/>
        <label>1</label>
    </ligand>
</feature>
<evidence type="ECO:0000313" key="9">
    <source>
        <dbReference type="Proteomes" id="UP001177140"/>
    </source>
</evidence>
<keyword evidence="3" id="KW-0732">Signal</keyword>
<organism evidence="8 9">
    <name type="scientific">Papaver nudicaule</name>
    <name type="common">Iceland poppy</name>
    <dbReference type="NCBI Taxonomy" id="74823"/>
    <lineage>
        <taxon>Eukaryota</taxon>
        <taxon>Viridiplantae</taxon>
        <taxon>Streptophyta</taxon>
        <taxon>Embryophyta</taxon>
        <taxon>Tracheophyta</taxon>
        <taxon>Spermatophyta</taxon>
        <taxon>Magnoliopsida</taxon>
        <taxon>Ranunculales</taxon>
        <taxon>Papaveraceae</taxon>
        <taxon>Papaveroideae</taxon>
        <taxon>Papaver</taxon>
    </lineage>
</organism>
<dbReference type="EC" id="3.1.3.2" evidence="5"/>
<gene>
    <name evidence="8" type="ORF">MKW94_003934</name>
</gene>
<name>A0AA42AYM5_PAPNU</name>
<dbReference type="PANTHER" id="PTHR10161">
    <property type="entry name" value="TARTRATE-RESISTANT ACID PHOSPHATASE TYPE 5"/>
    <property type="match status" value="1"/>
</dbReference>
<evidence type="ECO:0000256" key="6">
    <source>
        <dbReference type="PIRSR" id="PIRSR000898-1"/>
    </source>
</evidence>
<dbReference type="Proteomes" id="UP001177140">
    <property type="component" value="Unassembled WGS sequence"/>
</dbReference>
<dbReference type="SUPFAM" id="SSF56300">
    <property type="entry name" value="Metallo-dependent phosphatases"/>
    <property type="match status" value="1"/>
</dbReference>
<feature type="binding site" evidence="6">
    <location>
        <position position="91"/>
    </location>
    <ligand>
        <name>Fe cation</name>
        <dbReference type="ChEBI" id="CHEBI:24875"/>
        <label>1</label>
    </ligand>
</feature>
<feature type="binding site" evidence="6">
    <location>
        <position position="129"/>
    </location>
    <ligand>
        <name>Fe cation</name>
        <dbReference type="ChEBI" id="CHEBI:24875"/>
        <label>2</label>
    </ligand>
</feature>
<dbReference type="InterPro" id="IPR024927">
    <property type="entry name" value="Acid_PPase"/>
</dbReference>
<comment type="similarity">
    <text evidence="2">Belongs to the metallophosphoesterase superfamily. Purple acid phosphatase family.</text>
</comment>
<dbReference type="Gene3D" id="3.60.21.10">
    <property type="match status" value="2"/>
</dbReference>
<dbReference type="AlphaFoldDB" id="A0AA42AYM5"/>
<keyword evidence="9" id="KW-1185">Reference proteome</keyword>